<name>A0A378JU05_9GAMM</name>
<sequence>MIGKIKNRKSMAFMALRVLGKVSVVTLQVIASLASDEGTQPRYTAGKAQQLHEDGVITGNEFAQHIHGD</sequence>
<dbReference type="OrthoDB" id="5642051at2"/>
<dbReference type="EMBL" id="UGOG01000001">
    <property type="protein sequence ID" value="STX62094.1"/>
    <property type="molecule type" value="Genomic_DNA"/>
</dbReference>
<evidence type="ECO:0000313" key="2">
    <source>
        <dbReference type="EMBL" id="STX62094.1"/>
    </source>
</evidence>
<organism evidence="2 4">
    <name type="scientific">Legionella moravica</name>
    <dbReference type="NCBI Taxonomy" id="39962"/>
    <lineage>
        <taxon>Bacteria</taxon>
        <taxon>Pseudomonadati</taxon>
        <taxon>Pseudomonadota</taxon>
        <taxon>Gammaproteobacteria</taxon>
        <taxon>Legionellales</taxon>
        <taxon>Legionellaceae</taxon>
        <taxon>Legionella</taxon>
    </lineage>
</organism>
<dbReference type="EMBL" id="LNYN01000014">
    <property type="protein sequence ID" value="KTD35506.1"/>
    <property type="molecule type" value="Genomic_DNA"/>
</dbReference>
<dbReference type="STRING" id="39962.Lmor_0953"/>
<proteinExistence type="predicted"/>
<reference evidence="1 3" key="1">
    <citation type="submission" date="2015-11" db="EMBL/GenBank/DDBJ databases">
        <title>Genomic analysis of 38 Legionella species identifies large and diverse effector repertoires.</title>
        <authorList>
            <person name="Burstein D."/>
            <person name="Amaro F."/>
            <person name="Zusman T."/>
            <person name="Lifshitz Z."/>
            <person name="Cohen O."/>
            <person name="Gilbert J.A."/>
            <person name="Pupko T."/>
            <person name="Shuman H.A."/>
            <person name="Segal G."/>
        </authorList>
    </citation>
    <scope>NUCLEOTIDE SEQUENCE [LARGE SCALE GENOMIC DNA]</scope>
    <source>
        <strain evidence="1 3">ATCC 43877</strain>
    </source>
</reference>
<dbReference type="RefSeq" id="WP_028383979.1">
    <property type="nucleotide sequence ID" value="NZ_CAAAJG010000005.1"/>
</dbReference>
<dbReference type="AlphaFoldDB" id="A0A378JU05"/>
<protein>
    <submittedName>
        <fullName evidence="2">Uncharacterized protein</fullName>
    </submittedName>
</protein>
<evidence type="ECO:0000313" key="1">
    <source>
        <dbReference type="EMBL" id="KTD35506.1"/>
    </source>
</evidence>
<accession>A0A378JU05</accession>
<reference evidence="2 4" key="2">
    <citation type="submission" date="2018-06" db="EMBL/GenBank/DDBJ databases">
        <authorList>
            <consortium name="Pathogen Informatics"/>
            <person name="Doyle S."/>
        </authorList>
    </citation>
    <scope>NUCLEOTIDE SEQUENCE [LARGE SCALE GENOMIC DNA]</scope>
    <source>
        <strain evidence="2 4">NCTC12239</strain>
    </source>
</reference>
<evidence type="ECO:0000313" key="3">
    <source>
        <dbReference type="Proteomes" id="UP000054985"/>
    </source>
</evidence>
<gene>
    <name evidence="1" type="ORF">Lmor_0953</name>
    <name evidence="2" type="ORF">NCTC12239_01012</name>
</gene>
<dbReference type="Proteomes" id="UP000254040">
    <property type="component" value="Unassembled WGS sequence"/>
</dbReference>
<evidence type="ECO:0000313" key="4">
    <source>
        <dbReference type="Proteomes" id="UP000254040"/>
    </source>
</evidence>
<dbReference type="Proteomes" id="UP000054985">
    <property type="component" value="Unassembled WGS sequence"/>
</dbReference>
<keyword evidence="3" id="KW-1185">Reference proteome</keyword>